<dbReference type="InterPro" id="IPR017732">
    <property type="entry name" value="T4/T6SS_DotU"/>
</dbReference>
<sequence length="258" mass="28152">MSMLTNTLTPARGETALMGGSASANRTSAGGIRDLLRDTALLVTRLSEGGHTDDPATLRQRCKQLMAAFSTALDQRGFAADVREDAEVTQCGLLDEAVLRHLNATNRPVWDAQPLQVERFGEHDAGERVFIRLEQRMREASPNVALLECYAAVLGMGFMGRYAREGEAKRSVLIASLSTQLEKLRPEGSPLGGRPVAARPFFADRTGRRFSDWFYRLSPWAIAGLACVAAAVIWLIWAQVLDAQLAHLVPAVPTAPRP</sequence>
<protein>
    <submittedName>
        <fullName evidence="4">Type VI secretion system protein ImpK</fullName>
    </submittedName>
</protein>
<dbReference type="Proteomes" id="UP000199365">
    <property type="component" value="Unassembled WGS sequence"/>
</dbReference>
<keyword evidence="2" id="KW-1133">Transmembrane helix</keyword>
<dbReference type="Pfam" id="PF09850">
    <property type="entry name" value="DotU"/>
    <property type="match status" value="1"/>
</dbReference>
<feature type="region of interest" description="Disordered" evidence="1">
    <location>
        <begin position="1"/>
        <end position="28"/>
    </location>
</feature>
<organism evidence="4 5">
    <name type="scientific">Paraburkholderia tuberum</name>
    <dbReference type="NCBI Taxonomy" id="157910"/>
    <lineage>
        <taxon>Bacteria</taxon>
        <taxon>Pseudomonadati</taxon>
        <taxon>Pseudomonadota</taxon>
        <taxon>Betaproteobacteria</taxon>
        <taxon>Burkholderiales</taxon>
        <taxon>Burkholderiaceae</taxon>
        <taxon>Paraburkholderia</taxon>
    </lineage>
</organism>
<feature type="domain" description="Type IV / VI secretion system DotU" evidence="3">
    <location>
        <begin position="33"/>
        <end position="236"/>
    </location>
</feature>
<evidence type="ECO:0000256" key="2">
    <source>
        <dbReference type="SAM" id="Phobius"/>
    </source>
</evidence>
<evidence type="ECO:0000256" key="1">
    <source>
        <dbReference type="SAM" id="MobiDB-lite"/>
    </source>
</evidence>
<dbReference type="PANTHER" id="PTHR38033:SF1">
    <property type="entry name" value="DOTU FAMILY TYPE IV_VI SECRETION SYSTEM PROTEIN"/>
    <property type="match status" value="1"/>
</dbReference>
<keyword evidence="2" id="KW-0812">Transmembrane</keyword>
<accession>A0A1H1JKN8</accession>
<gene>
    <name evidence="4" type="ORF">SAMN05445850_5089</name>
</gene>
<keyword evidence="2" id="KW-0472">Membrane</keyword>
<proteinExistence type="predicted"/>
<dbReference type="NCBIfam" id="TIGR03349">
    <property type="entry name" value="IV_VI_DotU"/>
    <property type="match status" value="1"/>
</dbReference>
<evidence type="ECO:0000259" key="3">
    <source>
        <dbReference type="Pfam" id="PF09850"/>
    </source>
</evidence>
<name>A0A1H1JKN8_9BURK</name>
<evidence type="ECO:0000313" key="5">
    <source>
        <dbReference type="Proteomes" id="UP000199365"/>
    </source>
</evidence>
<feature type="transmembrane region" description="Helical" evidence="2">
    <location>
        <begin position="217"/>
        <end position="237"/>
    </location>
</feature>
<dbReference type="Gene3D" id="1.25.40.590">
    <property type="entry name" value="Type IV / VI secretion system, DotU"/>
    <property type="match status" value="1"/>
</dbReference>
<dbReference type="STRING" id="157910.SAMN05445850_5089"/>
<dbReference type="AlphaFoldDB" id="A0A1H1JKN8"/>
<evidence type="ECO:0000313" key="4">
    <source>
        <dbReference type="EMBL" id="SDR50566.1"/>
    </source>
</evidence>
<dbReference type="EMBL" id="FNKX01000002">
    <property type="protein sequence ID" value="SDR50566.1"/>
    <property type="molecule type" value="Genomic_DNA"/>
</dbReference>
<keyword evidence="5" id="KW-1185">Reference proteome</keyword>
<dbReference type="PANTHER" id="PTHR38033">
    <property type="entry name" value="MEMBRANE PROTEIN-RELATED"/>
    <property type="match status" value="1"/>
</dbReference>
<reference evidence="5" key="1">
    <citation type="submission" date="2016-10" db="EMBL/GenBank/DDBJ databases">
        <authorList>
            <person name="Varghese N."/>
            <person name="Submissions S."/>
        </authorList>
    </citation>
    <scope>NUCLEOTIDE SEQUENCE [LARGE SCALE GENOMIC DNA]</scope>
    <source>
        <strain evidence="5">DUS833</strain>
    </source>
</reference>
<dbReference type="InterPro" id="IPR038522">
    <property type="entry name" value="T4/T6SS_DotU_sf"/>
</dbReference>